<dbReference type="Proteomes" id="UP000318864">
    <property type="component" value="Unassembled WGS sequence"/>
</dbReference>
<dbReference type="EMBL" id="RBZW01000007">
    <property type="protein sequence ID" value="THE66472.1"/>
    <property type="molecule type" value="Genomic_DNA"/>
</dbReference>
<keyword evidence="1" id="KW-0175">Coiled coil</keyword>
<evidence type="ECO:0000256" key="2">
    <source>
        <dbReference type="SAM" id="MobiDB-lite"/>
    </source>
</evidence>
<dbReference type="SUPFAM" id="SSF52540">
    <property type="entry name" value="P-loop containing nucleoside triphosphate hydrolases"/>
    <property type="match status" value="2"/>
</dbReference>
<dbReference type="Gene3D" id="3.40.50.300">
    <property type="entry name" value="P-loop containing nucleotide triphosphate hydrolases"/>
    <property type="match status" value="1"/>
</dbReference>
<feature type="coiled-coil region" evidence="1">
    <location>
        <begin position="368"/>
        <end position="466"/>
    </location>
</feature>
<proteinExistence type="predicted"/>
<protein>
    <recommendedName>
        <fullName evidence="5">Rad50/SbcC-type AAA domain-containing protein</fullName>
    </recommendedName>
</protein>
<gene>
    <name evidence="3" type="ORF">D8Y22_02105</name>
</gene>
<keyword evidence="4" id="KW-1185">Reference proteome</keyword>
<dbReference type="AlphaFoldDB" id="A0A4S3TQ28"/>
<evidence type="ECO:0000313" key="3">
    <source>
        <dbReference type="EMBL" id="THE66472.1"/>
    </source>
</evidence>
<evidence type="ECO:0000256" key="1">
    <source>
        <dbReference type="SAM" id="Coils"/>
    </source>
</evidence>
<dbReference type="OrthoDB" id="324655at2157"/>
<sequence>MNLRIEEIRYENIRDIGNLTLDFTKPGTGEPYHISLVQMPNGTGKTTTMGLIRHLILGTQLDGGTVKDYEPDYGASEGEFAITFAAGDDRFRVHMQLDYDMGTLTYRHSYPQREGGGMNSGHFLPIALQNILTEDFVELFVFNGELTDEFIETGKDKAEQALKIVNRLDRVDAQKASIQGIVDEYQEEKGAKTKQGLKQVKSRLETRRDKLAEHQTLRNELEDAVQDHQEKIESLIEEREEIISKDQEALNKYKEYGSEIKDRETKLQTKSNAIIEDMRVPSKLSADFYEDFEELLTHMKILKLPKSTSKEFFVELADEPTCVCGRELDAEHREEIRENAEQFLSDEDVGVLNSLKERLGSVSEPASLESRLDDLSETRNELKQYEMQQAQLDLNDEDLEEKKQDLTRKIETERTERDRKKQKIKLLTTDDKGLRQKHGLDWGNNIPAAKREKTKYEEKVEEATDTVTFSAQAEKLELIFEEFVGRTVESVKAEQIQKTNERLERILKRSSVQIESIDDSINLRNKSGSSEGQSLAVAYAYLSTLFEESAVDMPFVIDSPAVSLDHKVRREVSPIISGLFDQVIAFIISTEKSGFVENLEPDHEDGIKYYTVYKTEKPGELATHTDRDYFMQFTSEEEEDGEDASNVVEQNASGGE</sequence>
<feature type="coiled-coil region" evidence="1">
    <location>
        <begin position="168"/>
        <end position="245"/>
    </location>
</feature>
<evidence type="ECO:0000313" key="4">
    <source>
        <dbReference type="Proteomes" id="UP000318864"/>
    </source>
</evidence>
<dbReference type="RefSeq" id="WP_141463019.1">
    <property type="nucleotide sequence ID" value="NZ_RBZW01000007.1"/>
</dbReference>
<accession>A0A4S3TQ28</accession>
<evidence type="ECO:0008006" key="5">
    <source>
        <dbReference type="Google" id="ProtNLM"/>
    </source>
</evidence>
<feature type="region of interest" description="Disordered" evidence="2">
    <location>
        <begin position="636"/>
        <end position="656"/>
    </location>
</feature>
<feature type="compositionally biased region" description="Polar residues" evidence="2">
    <location>
        <begin position="647"/>
        <end position="656"/>
    </location>
</feature>
<reference evidence="3 4" key="1">
    <citation type="submission" date="2018-10" db="EMBL/GenBank/DDBJ databases">
        <title>Natronolimnobius sp. XQ-INN 246 isolated from Inner Mongolia Autonomous Region of China.</title>
        <authorList>
            <person name="Xue Q."/>
        </authorList>
    </citation>
    <scope>NUCLEOTIDE SEQUENCE [LARGE SCALE GENOMIC DNA]</scope>
    <source>
        <strain evidence="3 4">XQ-INN 246</strain>
    </source>
</reference>
<dbReference type="InterPro" id="IPR027417">
    <property type="entry name" value="P-loop_NTPase"/>
</dbReference>
<name>A0A4S3TQ28_9EURY</name>
<comment type="caution">
    <text evidence="3">The sequence shown here is derived from an EMBL/GenBank/DDBJ whole genome shotgun (WGS) entry which is preliminary data.</text>
</comment>
<organism evidence="3 4">
    <name type="scientific">Salinadaptatus halalkaliphilus</name>
    <dbReference type="NCBI Taxonomy" id="2419781"/>
    <lineage>
        <taxon>Archaea</taxon>
        <taxon>Methanobacteriati</taxon>
        <taxon>Methanobacteriota</taxon>
        <taxon>Stenosarchaea group</taxon>
        <taxon>Halobacteria</taxon>
        <taxon>Halobacteriales</taxon>
        <taxon>Natrialbaceae</taxon>
        <taxon>Salinadaptatus</taxon>
    </lineage>
</organism>